<sequence>MPKASSITSIPASTAVQFCSFEVSEPLSKADKSSSRSNVLLEKAREASDARRKTKDLEELVAKAETPQKLLQVCNDLAAHWTHVRASAWSEAAARAVQLADELLLPDWSLLLTAFRNAQHADVTFLEEAESALRLAPDAEFEAPNRNHRGRPGRPGRPWPLEVVASCIASLERLVPSLPSEPGRDDTERRRVGVRSMNGDPYDVTVCEDDCVGSIRKMLRHRTWAHVELLCDGCEDPLNDKELVKNLPLGPLHMVIVPSQLVMACVGKELILWGCQCGTVETLAVFKSAPTALLADVSSQRVLVGCHNGHLELLKINQKWSLDFEHDPGRGWVTAIQAFWKDDLAVVAFHNYDSELVIYDLTKGDCLRRLPQPEEVMPNQMAVGISGGHKICISACLGVGPVISVISESSEVVEPRGRPLSQLSDSGTALDVCFNQKRIVTGTTTGALELWNFSTGQIEHVKAVRPQERQPNIRAIAADWSTERAVTASSNGALRLWDLDHGCMLSQIQGHGKLLSCISANFGEGGGLLCTSGLDRMMKLWRIKTRDSGDIEPIELISQMPQTPKDCGQEAAGDDWQQLSWIAFAWTLATSAALMSHAKYLGRQNLEKGRLKQFNGWQFVICCIIIWHHYCNPTIFSQLAYSSVTFFVFFSGFITQYAYADKMAGAKANFVSFYIRRIGRILPIYYAIHFLVLLANSQAWSTDFKDSVLLLCTWHGSSPSTNFPAWTVCALFWCWLFAPLPSKLLFWARQSIGAPTYPLGVWLLMVVLGTLDEVWSRSATLDEYMDLDFWFYETRHNIFIFTLGICCCEVAQSLPPARGIWNWFWPLWCDATLIGTLLLTASWSPDGISWGSSFWSGCYAPVALWVLSSTLGYQSLLNRLSSHRLLQLLGDYSMQIYLLANPVHDFFVHFLPEGDPILLYLFILVSSIAVTDLIEQPLADRLKKFSDQIQLPGIREEDGSLLAECA</sequence>
<dbReference type="OrthoDB" id="420244at2759"/>
<proteinExistence type="predicted"/>
<feature type="domain" description="Acyltransferase 3" evidence="2">
    <location>
        <begin position="614"/>
        <end position="934"/>
    </location>
</feature>
<dbReference type="Proteomes" id="UP001152797">
    <property type="component" value="Unassembled WGS sequence"/>
</dbReference>
<dbReference type="Pfam" id="PF01757">
    <property type="entry name" value="Acyl_transf_3"/>
    <property type="match status" value="1"/>
</dbReference>
<dbReference type="AlphaFoldDB" id="A0A9P1D4H6"/>
<evidence type="ECO:0000313" key="6">
    <source>
        <dbReference type="Proteomes" id="UP001152797"/>
    </source>
</evidence>
<evidence type="ECO:0000256" key="1">
    <source>
        <dbReference type="SAM" id="Phobius"/>
    </source>
</evidence>
<evidence type="ECO:0000259" key="2">
    <source>
        <dbReference type="Pfam" id="PF01757"/>
    </source>
</evidence>
<evidence type="ECO:0000313" key="3">
    <source>
        <dbReference type="EMBL" id="CAI4003679.1"/>
    </source>
</evidence>
<evidence type="ECO:0000313" key="4">
    <source>
        <dbReference type="EMBL" id="CAL1157054.1"/>
    </source>
</evidence>
<protein>
    <submittedName>
        <fullName evidence="5">WD repeat-containing protein 5B</fullName>
    </submittedName>
</protein>
<dbReference type="SMART" id="SM00320">
    <property type="entry name" value="WD40"/>
    <property type="match status" value="3"/>
</dbReference>
<gene>
    <name evidence="3" type="ORF">C1SCF055_LOCUS29526</name>
</gene>
<dbReference type="GO" id="GO:0016747">
    <property type="term" value="F:acyltransferase activity, transferring groups other than amino-acyl groups"/>
    <property type="evidence" value="ECO:0007669"/>
    <property type="project" value="InterPro"/>
</dbReference>
<feature type="transmembrane region" description="Helical" evidence="1">
    <location>
        <begin position="723"/>
        <end position="740"/>
    </location>
</feature>
<dbReference type="PANTHER" id="PTHR23028">
    <property type="entry name" value="ACETYLTRANSFERASE"/>
    <property type="match status" value="1"/>
</dbReference>
<dbReference type="SUPFAM" id="SSF50998">
    <property type="entry name" value="Quinoprotein alcohol dehydrogenase-like"/>
    <property type="match status" value="1"/>
</dbReference>
<dbReference type="InterPro" id="IPR011047">
    <property type="entry name" value="Quinoprotein_ADH-like_sf"/>
</dbReference>
<keyword evidence="1" id="KW-0472">Membrane</keyword>
<feature type="transmembrane region" description="Helical" evidence="1">
    <location>
        <begin position="579"/>
        <end position="602"/>
    </location>
</feature>
<dbReference type="InterPro" id="IPR002656">
    <property type="entry name" value="Acyl_transf_3_dom"/>
</dbReference>
<dbReference type="InterPro" id="IPR001680">
    <property type="entry name" value="WD40_rpt"/>
</dbReference>
<keyword evidence="6" id="KW-1185">Reference proteome</keyword>
<name>A0A9P1D4H6_9DINO</name>
<dbReference type="EMBL" id="CAMXCT010003312">
    <property type="protein sequence ID" value="CAI4003679.1"/>
    <property type="molecule type" value="Genomic_DNA"/>
</dbReference>
<dbReference type="InterPro" id="IPR050879">
    <property type="entry name" value="Acyltransferase_3"/>
</dbReference>
<accession>A0A9P1D4H6</accession>
<feature type="transmembrane region" description="Helical" evidence="1">
    <location>
        <begin position="752"/>
        <end position="769"/>
    </location>
</feature>
<reference evidence="4" key="2">
    <citation type="submission" date="2024-04" db="EMBL/GenBank/DDBJ databases">
        <authorList>
            <person name="Chen Y."/>
            <person name="Shah S."/>
            <person name="Dougan E. K."/>
            <person name="Thang M."/>
            <person name="Chan C."/>
        </authorList>
    </citation>
    <scope>NUCLEOTIDE SEQUENCE [LARGE SCALE GENOMIC DNA]</scope>
</reference>
<dbReference type="Gene3D" id="2.130.10.10">
    <property type="entry name" value="YVTN repeat-like/Quinoprotein amine dehydrogenase"/>
    <property type="match status" value="1"/>
</dbReference>
<dbReference type="PANTHER" id="PTHR23028:SF53">
    <property type="entry name" value="ACYL_TRANSF_3 DOMAIN-CONTAINING PROTEIN"/>
    <property type="match status" value="1"/>
</dbReference>
<feature type="transmembrane region" description="Helical" evidence="1">
    <location>
        <begin position="681"/>
        <end position="700"/>
    </location>
</feature>
<comment type="caution">
    <text evidence="3">The sequence shown here is derived from an EMBL/GenBank/DDBJ whole genome shotgun (WGS) entry which is preliminary data.</text>
</comment>
<dbReference type="EMBL" id="CAMXCT020003312">
    <property type="protein sequence ID" value="CAL1157054.1"/>
    <property type="molecule type" value="Genomic_DNA"/>
</dbReference>
<evidence type="ECO:0000313" key="5">
    <source>
        <dbReference type="EMBL" id="CAL4790991.1"/>
    </source>
</evidence>
<feature type="transmembrane region" description="Helical" evidence="1">
    <location>
        <begin position="636"/>
        <end position="660"/>
    </location>
</feature>
<dbReference type="GO" id="GO:0000271">
    <property type="term" value="P:polysaccharide biosynthetic process"/>
    <property type="evidence" value="ECO:0007669"/>
    <property type="project" value="TreeGrafter"/>
</dbReference>
<keyword evidence="1" id="KW-0812">Transmembrane</keyword>
<organism evidence="3">
    <name type="scientific">Cladocopium goreaui</name>
    <dbReference type="NCBI Taxonomy" id="2562237"/>
    <lineage>
        <taxon>Eukaryota</taxon>
        <taxon>Sar</taxon>
        <taxon>Alveolata</taxon>
        <taxon>Dinophyceae</taxon>
        <taxon>Suessiales</taxon>
        <taxon>Symbiodiniaceae</taxon>
        <taxon>Cladocopium</taxon>
    </lineage>
</organism>
<feature type="transmembrane region" description="Helical" evidence="1">
    <location>
        <begin position="614"/>
        <end position="630"/>
    </location>
</feature>
<dbReference type="InterPro" id="IPR015943">
    <property type="entry name" value="WD40/YVTN_repeat-like_dom_sf"/>
</dbReference>
<reference evidence="3" key="1">
    <citation type="submission" date="2022-10" db="EMBL/GenBank/DDBJ databases">
        <authorList>
            <person name="Chen Y."/>
            <person name="Dougan E. K."/>
            <person name="Chan C."/>
            <person name="Rhodes N."/>
            <person name="Thang M."/>
        </authorList>
    </citation>
    <scope>NUCLEOTIDE SEQUENCE</scope>
</reference>
<keyword evidence="1" id="KW-1133">Transmembrane helix</keyword>
<dbReference type="EMBL" id="CAMXCT030003312">
    <property type="protein sequence ID" value="CAL4790991.1"/>
    <property type="molecule type" value="Genomic_DNA"/>
</dbReference>
<dbReference type="GO" id="GO:0016020">
    <property type="term" value="C:membrane"/>
    <property type="evidence" value="ECO:0007669"/>
    <property type="project" value="TreeGrafter"/>
</dbReference>